<evidence type="ECO:0000256" key="1">
    <source>
        <dbReference type="SAM" id="MobiDB-lite"/>
    </source>
</evidence>
<name>A0A9W8RRK6_9HYPO</name>
<evidence type="ECO:0000313" key="2">
    <source>
        <dbReference type="EMBL" id="KAJ4250513.1"/>
    </source>
</evidence>
<proteinExistence type="predicted"/>
<gene>
    <name evidence="2" type="ORF">NW762_011767</name>
</gene>
<protein>
    <submittedName>
        <fullName evidence="2">Uncharacterized protein</fullName>
    </submittedName>
</protein>
<organism evidence="2 3">
    <name type="scientific">Fusarium torreyae</name>
    <dbReference type="NCBI Taxonomy" id="1237075"/>
    <lineage>
        <taxon>Eukaryota</taxon>
        <taxon>Fungi</taxon>
        <taxon>Dikarya</taxon>
        <taxon>Ascomycota</taxon>
        <taxon>Pezizomycotina</taxon>
        <taxon>Sordariomycetes</taxon>
        <taxon>Hypocreomycetidae</taxon>
        <taxon>Hypocreales</taxon>
        <taxon>Nectriaceae</taxon>
        <taxon>Fusarium</taxon>
    </lineage>
</organism>
<accession>A0A9W8RRK6</accession>
<dbReference type="OrthoDB" id="10624997at2759"/>
<feature type="region of interest" description="Disordered" evidence="1">
    <location>
        <begin position="1"/>
        <end position="22"/>
    </location>
</feature>
<evidence type="ECO:0000313" key="3">
    <source>
        <dbReference type="Proteomes" id="UP001152049"/>
    </source>
</evidence>
<reference evidence="2" key="1">
    <citation type="submission" date="2022-09" db="EMBL/GenBank/DDBJ databases">
        <title>Fusarium specimens isolated from Avocado Roots.</title>
        <authorList>
            <person name="Stajich J."/>
            <person name="Roper C."/>
            <person name="Heimlech-Rivalta G."/>
        </authorList>
    </citation>
    <scope>NUCLEOTIDE SEQUENCE</scope>
    <source>
        <strain evidence="2">CF00136</strain>
    </source>
</reference>
<feature type="compositionally biased region" description="Polar residues" evidence="1">
    <location>
        <begin position="1"/>
        <end position="19"/>
    </location>
</feature>
<dbReference type="AlphaFoldDB" id="A0A9W8RRK6"/>
<dbReference type="Proteomes" id="UP001152049">
    <property type="component" value="Unassembled WGS sequence"/>
</dbReference>
<keyword evidence="3" id="KW-1185">Reference proteome</keyword>
<sequence>MEEQPILTQANETSQQEQPTMEEMQIQLREIQKRLAAAEDEVKSLSNKVKSLEVARDKHTDDMECILPWMTELVSSDQSLREEQRKIICSLAMSRFLLRQVLRRLGEAHSRLKKRGFASRLAESSLAMLREFIYDELV</sequence>
<dbReference type="EMBL" id="JAOQAZ010000030">
    <property type="protein sequence ID" value="KAJ4250513.1"/>
    <property type="molecule type" value="Genomic_DNA"/>
</dbReference>
<comment type="caution">
    <text evidence="2">The sequence shown here is derived from an EMBL/GenBank/DDBJ whole genome shotgun (WGS) entry which is preliminary data.</text>
</comment>